<comment type="subunit">
    <text evidence="6">This enzyme consists of two polypeptide chains, which are synthesized in precursor form from a single polypeptide.</text>
</comment>
<organism evidence="7 8">
    <name type="scientific">Paenibacillus swuensis</name>
    <dbReference type="NCBI Taxonomy" id="1178515"/>
    <lineage>
        <taxon>Bacteria</taxon>
        <taxon>Bacillati</taxon>
        <taxon>Bacillota</taxon>
        <taxon>Bacilli</taxon>
        <taxon>Bacillales</taxon>
        <taxon>Paenibacillaceae</taxon>
        <taxon>Paenibacillus</taxon>
    </lineage>
</organism>
<dbReference type="PRINTS" id="PR01210">
    <property type="entry name" value="GGTRANSPTASE"/>
</dbReference>
<dbReference type="UniPathway" id="UPA00204"/>
<keyword evidence="6" id="KW-0317">Glutathione biosynthesis</keyword>
<dbReference type="SUPFAM" id="SSF56235">
    <property type="entry name" value="N-terminal nucleophile aminohydrolases (Ntn hydrolases)"/>
    <property type="match status" value="1"/>
</dbReference>
<dbReference type="EC" id="3.4.19.13" evidence="6"/>
<feature type="binding site" evidence="5">
    <location>
        <position position="428"/>
    </location>
    <ligand>
        <name>L-glutamate</name>
        <dbReference type="ChEBI" id="CHEBI:29985"/>
    </ligand>
</feature>
<dbReference type="InterPro" id="IPR052896">
    <property type="entry name" value="GGT-like_enzyme"/>
</dbReference>
<dbReference type="NCBIfam" id="TIGR00066">
    <property type="entry name" value="g_glut_trans"/>
    <property type="match status" value="1"/>
</dbReference>
<accession>A0A172TKR1</accession>
<dbReference type="InterPro" id="IPR043138">
    <property type="entry name" value="GGT_lsub"/>
</dbReference>
<keyword evidence="6" id="KW-0378">Hydrolase</keyword>
<dbReference type="GO" id="GO:0006751">
    <property type="term" value="P:glutathione catabolic process"/>
    <property type="evidence" value="ECO:0007669"/>
    <property type="project" value="UniProtKB-UniRule"/>
</dbReference>
<comment type="catalytic activity">
    <reaction evidence="2 6">
        <text>glutathione + H2O = L-cysteinylglycine + L-glutamate</text>
        <dbReference type="Rhea" id="RHEA:28807"/>
        <dbReference type="ChEBI" id="CHEBI:15377"/>
        <dbReference type="ChEBI" id="CHEBI:29985"/>
        <dbReference type="ChEBI" id="CHEBI:57925"/>
        <dbReference type="ChEBI" id="CHEBI:61694"/>
        <dbReference type="EC" id="3.4.19.13"/>
    </reaction>
</comment>
<evidence type="ECO:0000256" key="1">
    <source>
        <dbReference type="ARBA" id="ARBA00001049"/>
    </source>
</evidence>
<dbReference type="GO" id="GO:0036374">
    <property type="term" value="F:glutathione hydrolase activity"/>
    <property type="evidence" value="ECO:0007669"/>
    <property type="project" value="UniProtKB-UniRule"/>
</dbReference>
<dbReference type="EMBL" id="CP011388">
    <property type="protein sequence ID" value="ANE47645.1"/>
    <property type="molecule type" value="Genomic_DNA"/>
</dbReference>
<dbReference type="OrthoDB" id="9781342at2"/>
<comment type="PTM">
    <text evidence="6">Cleaved by autocatalysis into a large and a small subunit.</text>
</comment>
<dbReference type="AlphaFoldDB" id="A0A172TKR1"/>
<dbReference type="Gene3D" id="1.10.246.130">
    <property type="match status" value="1"/>
</dbReference>
<protein>
    <recommendedName>
        <fullName evidence="6">Glutathione hydrolase proenzyme</fullName>
        <ecNumber evidence="6">2.3.2.2</ecNumber>
        <ecNumber evidence="6">3.4.19.13</ecNumber>
    </recommendedName>
    <component>
        <recommendedName>
            <fullName evidence="6">Glutathione hydrolase large chain</fullName>
        </recommendedName>
    </component>
    <component>
        <recommendedName>
            <fullName evidence="6">Glutathione hydrolase small chain</fullName>
        </recommendedName>
    </component>
</protein>
<dbReference type="InterPro" id="IPR029055">
    <property type="entry name" value="Ntn_hydrolases_N"/>
</dbReference>
<keyword evidence="6" id="KW-0865">Zymogen</keyword>
<dbReference type="PANTHER" id="PTHR43881:SF1">
    <property type="entry name" value="GAMMA-GLUTAMYLTRANSPEPTIDASE (AFU_ORTHOLOGUE AFUA_4G13580)"/>
    <property type="match status" value="1"/>
</dbReference>
<dbReference type="Pfam" id="PF01019">
    <property type="entry name" value="G_glu_transpept"/>
    <property type="match status" value="1"/>
</dbReference>
<dbReference type="Proteomes" id="UP000076927">
    <property type="component" value="Chromosome"/>
</dbReference>
<comment type="catalytic activity">
    <reaction evidence="1 6">
        <text>an S-substituted glutathione + H2O = an S-substituted L-cysteinylglycine + L-glutamate</text>
        <dbReference type="Rhea" id="RHEA:59468"/>
        <dbReference type="ChEBI" id="CHEBI:15377"/>
        <dbReference type="ChEBI" id="CHEBI:29985"/>
        <dbReference type="ChEBI" id="CHEBI:90779"/>
        <dbReference type="ChEBI" id="CHEBI:143103"/>
        <dbReference type="EC" id="3.4.19.13"/>
    </reaction>
</comment>
<evidence type="ECO:0000313" key="8">
    <source>
        <dbReference type="Proteomes" id="UP000076927"/>
    </source>
</evidence>
<dbReference type="STRING" id="1178515.SY83_16675"/>
<reference evidence="7 8" key="1">
    <citation type="submission" date="2015-01" db="EMBL/GenBank/DDBJ databases">
        <title>Paenibacillus swuensis/DY6/whole genome sequencing.</title>
        <authorList>
            <person name="Kim M.K."/>
            <person name="Srinivasan S."/>
            <person name="Lee J.-J."/>
        </authorList>
    </citation>
    <scope>NUCLEOTIDE SEQUENCE [LARGE SCALE GENOMIC DNA]</scope>
    <source>
        <strain evidence="7 8">DY6</strain>
    </source>
</reference>
<dbReference type="GO" id="GO:0103068">
    <property type="term" value="F:leukotriene C4 gamma-glutamyl transferase activity"/>
    <property type="evidence" value="ECO:0007669"/>
    <property type="project" value="UniProtKB-EC"/>
</dbReference>
<comment type="catalytic activity">
    <reaction evidence="3 6">
        <text>an N-terminal (5-L-glutamyl)-[peptide] + an alpha-amino acid = 5-L-glutamyl amino acid + an N-terminal L-alpha-aminoacyl-[peptide]</text>
        <dbReference type="Rhea" id="RHEA:23904"/>
        <dbReference type="Rhea" id="RHEA-COMP:9780"/>
        <dbReference type="Rhea" id="RHEA-COMP:9795"/>
        <dbReference type="ChEBI" id="CHEBI:77644"/>
        <dbReference type="ChEBI" id="CHEBI:78597"/>
        <dbReference type="ChEBI" id="CHEBI:78599"/>
        <dbReference type="ChEBI" id="CHEBI:78608"/>
        <dbReference type="EC" id="2.3.2.2"/>
    </reaction>
</comment>
<dbReference type="PATRIC" id="fig|1178515.4.peg.3352"/>
<keyword evidence="6" id="KW-0012">Acyltransferase</keyword>
<comment type="similarity">
    <text evidence="6">Belongs to the gamma-glutamyltransferase family.</text>
</comment>
<gene>
    <name evidence="7" type="ORF">SY83_16675</name>
</gene>
<dbReference type="InterPro" id="IPR000101">
    <property type="entry name" value="GGT_peptidase"/>
</dbReference>
<sequence>MHNVTLKSYQAMVTSPHYMATAVGSAILQEGGNAFDAAVAISAALAVTYPHMTGLGGDAFFLMYSAETGMYTAYNGSGRSGAQLNRDYYTNRGLTSIPQRGIDSAITVPGMVDAWHAVSERYGSVSWEKLLEPAVRYAKQGIPVSRNLEHWITRSSEALHADPKLNGLYYPQGRPLKEGDRLIQADLAATLTVIQAEGRETFYTGKIMQSITQAIQNDKGLLTSEDFISHQGEWVVPLSTSYRDYELYQLPPNSQGFSALMMMNMLEHINLSQIPRESALYYHLMTEVTKRAFADRDAYLTDPGFRNIPLEMLLSKSYALQQLNSIRLEAPQAASFMSPAMGQDTAYAAVMDSQGNAVSFIQSLYYDFGSAYSAGSTGVVMQNRGSFFSLDASHPNVLEPGKRSFHTLMPAMASRNGKPYLLYGTQGGEGQPQTQLSIVTAVLDYGLNIDEAIRKPRWVYGRTWGDSGDTLKLEGRIPEEITQELATWGHAVERVGNWDGMMGQSQGIQVSSDGAMIGAADPRGDGSVIGW</sequence>
<evidence type="ECO:0000256" key="3">
    <source>
        <dbReference type="ARBA" id="ARBA00047417"/>
    </source>
</evidence>
<evidence type="ECO:0000256" key="2">
    <source>
        <dbReference type="ARBA" id="ARBA00001089"/>
    </source>
</evidence>
<evidence type="ECO:0000256" key="6">
    <source>
        <dbReference type="RuleBase" id="RU368036"/>
    </source>
</evidence>
<name>A0A172TKR1_9BACL</name>
<keyword evidence="8" id="KW-1185">Reference proteome</keyword>
<evidence type="ECO:0000256" key="4">
    <source>
        <dbReference type="PIRSR" id="PIRSR600101-1"/>
    </source>
</evidence>
<keyword evidence="6" id="KW-0808">Transferase</keyword>
<evidence type="ECO:0000256" key="5">
    <source>
        <dbReference type="PIRSR" id="PIRSR600101-2"/>
    </source>
</evidence>
<dbReference type="Gene3D" id="3.60.20.40">
    <property type="match status" value="1"/>
</dbReference>
<feature type="active site" description="Nucleophile" evidence="4">
    <location>
        <position position="345"/>
    </location>
</feature>
<dbReference type="GO" id="GO:0006750">
    <property type="term" value="P:glutathione biosynthetic process"/>
    <property type="evidence" value="ECO:0007669"/>
    <property type="project" value="UniProtKB-KW"/>
</dbReference>
<comment type="pathway">
    <text evidence="6">Sulfur metabolism; glutathione metabolism.</text>
</comment>
<dbReference type="EC" id="2.3.2.2" evidence="6"/>
<proteinExistence type="inferred from homology"/>
<dbReference type="KEGG" id="pswu:SY83_16675"/>
<dbReference type="RefSeq" id="WP_068608547.1">
    <property type="nucleotide sequence ID" value="NZ_CP011388.1"/>
</dbReference>
<evidence type="ECO:0000313" key="7">
    <source>
        <dbReference type="EMBL" id="ANE47645.1"/>
    </source>
</evidence>
<dbReference type="PANTHER" id="PTHR43881">
    <property type="entry name" value="GAMMA-GLUTAMYLTRANSPEPTIDASE (AFU_ORTHOLOGUE AFUA_4G13580)"/>
    <property type="match status" value="1"/>
</dbReference>
<dbReference type="InterPro" id="IPR043137">
    <property type="entry name" value="GGT_ssub_C"/>
</dbReference>